<feature type="transmembrane region" description="Helical" evidence="1">
    <location>
        <begin position="56"/>
        <end position="78"/>
    </location>
</feature>
<dbReference type="EMBL" id="BNDV01000008">
    <property type="protein sequence ID" value="GHI14045.1"/>
    <property type="molecule type" value="Genomic_DNA"/>
</dbReference>
<comment type="caution">
    <text evidence="2">The sequence shown here is derived from an EMBL/GenBank/DDBJ whole genome shotgun (WGS) entry which is preliminary data.</text>
</comment>
<evidence type="ECO:0008006" key="4">
    <source>
        <dbReference type="Google" id="ProtNLM"/>
    </source>
</evidence>
<evidence type="ECO:0000313" key="2">
    <source>
        <dbReference type="EMBL" id="GHI14045.1"/>
    </source>
</evidence>
<dbReference type="Proteomes" id="UP000660554">
    <property type="component" value="Unassembled WGS sequence"/>
</dbReference>
<name>A0ABQ3NMP5_STRVG</name>
<keyword evidence="3" id="KW-1185">Reference proteome</keyword>
<evidence type="ECO:0000256" key="1">
    <source>
        <dbReference type="SAM" id="Phobius"/>
    </source>
</evidence>
<sequence length="104" mass="11583">MSVGGTRVGMAPKSEPLMSLRAVRQLRRIRSFYAAGVLLWVAAAASSGWAHPGSRQMWVCLLLLAVFTGLLTTTSLWLSRRRTIRTHEPRRHAAPRRAIAPRHA</sequence>
<keyword evidence="1" id="KW-1133">Transmembrane helix</keyword>
<evidence type="ECO:0000313" key="3">
    <source>
        <dbReference type="Proteomes" id="UP000660554"/>
    </source>
</evidence>
<keyword evidence="1" id="KW-0812">Transmembrane</keyword>
<proteinExistence type="predicted"/>
<reference evidence="3" key="1">
    <citation type="submission" date="2020-09" db="EMBL/GenBank/DDBJ databases">
        <title>Whole genome shotgun sequence of Streptomyces cinnamonensis NBRC 15873.</title>
        <authorList>
            <person name="Komaki H."/>
            <person name="Tamura T."/>
        </authorList>
    </citation>
    <scope>NUCLEOTIDE SEQUENCE [LARGE SCALE GENOMIC DNA]</scope>
    <source>
        <strain evidence="3">NBRC 15873</strain>
    </source>
</reference>
<accession>A0ABQ3NMP5</accession>
<keyword evidence="1" id="KW-0472">Membrane</keyword>
<protein>
    <recommendedName>
        <fullName evidence="4">Integral membrane protein</fullName>
    </recommendedName>
</protein>
<gene>
    <name evidence="2" type="ORF">Scinn_35080</name>
</gene>
<feature type="transmembrane region" description="Helical" evidence="1">
    <location>
        <begin position="31"/>
        <end position="50"/>
    </location>
</feature>
<organism evidence="2 3">
    <name type="scientific">Streptomyces virginiae</name>
    <name type="common">Streptomyces cinnamonensis</name>
    <dbReference type="NCBI Taxonomy" id="1961"/>
    <lineage>
        <taxon>Bacteria</taxon>
        <taxon>Bacillati</taxon>
        <taxon>Actinomycetota</taxon>
        <taxon>Actinomycetes</taxon>
        <taxon>Kitasatosporales</taxon>
        <taxon>Streptomycetaceae</taxon>
        <taxon>Streptomyces</taxon>
    </lineage>
</organism>